<comment type="function">
    <text evidence="1">Involved in the catabolism of quinolinic acid (QA).</text>
</comment>
<dbReference type="Gene3D" id="3.90.1170.20">
    <property type="entry name" value="Quinolinate phosphoribosyl transferase, N-terminal domain"/>
    <property type="match status" value="1"/>
</dbReference>
<feature type="domain" description="Quinolinate phosphoribosyl transferase C-terminal" evidence="14">
    <location>
        <begin position="114"/>
        <end position="283"/>
    </location>
</feature>
<evidence type="ECO:0000313" key="17">
    <source>
        <dbReference type="Proteomes" id="UP001319104"/>
    </source>
</evidence>
<evidence type="ECO:0000259" key="14">
    <source>
        <dbReference type="Pfam" id="PF01729"/>
    </source>
</evidence>
<sequence>MKNSYLTQDNLQKFIKSALLEDVGTGDHSTLAALPENVQGAAQLLIKEEGIIAGLDLAKMIFEHYDPHLQVELLLKDGDKVKAGDIGLKVSGSAASILTTERLVLNCMQRMSAIATKTYKLNQLIKHTRTKLLDTRKTTPNFRMLEKWAVAIGGGQNHRFALYDMIMLKDNHVDFAGGIAAAIKATQEYLKANKLKLKIEVETRNLDEVKQVLETGGVDVIMLDNMDCPTMKEAVRLIGGKYKTEASGGITEETLKDVAECGVDFISVGALTHHVKSLDISLKAV</sequence>
<evidence type="ECO:0000256" key="2">
    <source>
        <dbReference type="ARBA" id="ARBA00004893"/>
    </source>
</evidence>
<dbReference type="InterPro" id="IPR027277">
    <property type="entry name" value="NadC/ModD"/>
</dbReference>
<keyword evidence="8 12" id="KW-0808">Transferase</keyword>
<dbReference type="Proteomes" id="UP001319104">
    <property type="component" value="Unassembled WGS sequence"/>
</dbReference>
<dbReference type="FunFam" id="3.20.20.70:FF:000030">
    <property type="entry name" value="Nicotinate-nucleotide pyrophosphorylase, carboxylating"/>
    <property type="match status" value="1"/>
</dbReference>
<keyword evidence="6" id="KW-0662">Pyridine nucleotide biosynthesis</keyword>
<protein>
    <recommendedName>
        <fullName evidence="11">Probable nicotinate-nucleotide pyrophosphorylase [carboxylating]</fullName>
        <ecNumber evidence="5">2.4.2.19</ecNumber>
    </recommendedName>
    <alternativeName>
        <fullName evidence="9">Quinolinate phosphoribosyltransferase [decarboxylating]</fullName>
    </alternativeName>
</protein>
<comment type="similarity">
    <text evidence="3 12">Belongs to the NadC/ModD family.</text>
</comment>
<dbReference type="SUPFAM" id="SSF54675">
    <property type="entry name" value="Nicotinate/Quinolinate PRTase N-terminal domain-like"/>
    <property type="match status" value="1"/>
</dbReference>
<comment type="catalytic activity">
    <reaction evidence="10">
        <text>nicotinate beta-D-ribonucleotide + CO2 + diphosphate = quinolinate + 5-phospho-alpha-D-ribose 1-diphosphate + 2 H(+)</text>
        <dbReference type="Rhea" id="RHEA:12733"/>
        <dbReference type="ChEBI" id="CHEBI:15378"/>
        <dbReference type="ChEBI" id="CHEBI:16526"/>
        <dbReference type="ChEBI" id="CHEBI:29959"/>
        <dbReference type="ChEBI" id="CHEBI:33019"/>
        <dbReference type="ChEBI" id="CHEBI:57502"/>
        <dbReference type="ChEBI" id="CHEBI:58017"/>
        <dbReference type="EC" id="2.4.2.19"/>
    </reaction>
</comment>
<evidence type="ECO:0000256" key="8">
    <source>
        <dbReference type="ARBA" id="ARBA00022679"/>
    </source>
</evidence>
<comment type="caution">
    <text evidence="16">The sequence shown here is derived from an EMBL/GenBank/DDBJ whole genome shotgun (WGS) entry which is preliminary data.</text>
</comment>
<comment type="subunit">
    <text evidence="4">Hexamer formed by 3 homodimers.</text>
</comment>
<dbReference type="GO" id="GO:0009435">
    <property type="term" value="P:NAD+ biosynthetic process"/>
    <property type="evidence" value="ECO:0007669"/>
    <property type="project" value="InterPro"/>
</dbReference>
<keyword evidence="17" id="KW-1185">Reference proteome</keyword>
<dbReference type="PANTHER" id="PTHR32179:SF3">
    <property type="entry name" value="NICOTINATE-NUCLEOTIDE PYROPHOSPHORYLASE [CARBOXYLATING]"/>
    <property type="match status" value="1"/>
</dbReference>
<dbReference type="GO" id="GO:0005737">
    <property type="term" value="C:cytoplasm"/>
    <property type="evidence" value="ECO:0007669"/>
    <property type="project" value="TreeGrafter"/>
</dbReference>
<feature type="binding site" evidence="13">
    <location>
        <begin position="247"/>
        <end position="249"/>
    </location>
    <ligand>
        <name>substrate</name>
    </ligand>
</feature>
<dbReference type="InterPro" id="IPR022412">
    <property type="entry name" value="Quinolinate_PRibosylTrfase_N"/>
</dbReference>
<dbReference type="NCBIfam" id="TIGR00078">
    <property type="entry name" value="nadC"/>
    <property type="match status" value="1"/>
</dbReference>
<dbReference type="InterPro" id="IPR004393">
    <property type="entry name" value="NadC"/>
</dbReference>
<organism evidence="16 17">
    <name type="scientific">Litoribacter ruber</name>
    <dbReference type="NCBI Taxonomy" id="702568"/>
    <lineage>
        <taxon>Bacteria</taxon>
        <taxon>Pseudomonadati</taxon>
        <taxon>Bacteroidota</taxon>
        <taxon>Cytophagia</taxon>
        <taxon>Cytophagales</taxon>
        <taxon>Cyclobacteriaceae</taxon>
        <taxon>Litoribacter</taxon>
    </lineage>
</organism>
<feature type="binding site" evidence="13">
    <location>
        <position position="224"/>
    </location>
    <ligand>
        <name>substrate</name>
    </ligand>
</feature>
<dbReference type="PANTHER" id="PTHR32179">
    <property type="entry name" value="NICOTINATE-NUCLEOTIDE PYROPHOSPHORYLASE [CARBOXYLATING]"/>
    <property type="match status" value="1"/>
</dbReference>
<dbReference type="InterPro" id="IPR002638">
    <property type="entry name" value="Quinolinate_PRibosylTrfase_C"/>
</dbReference>
<reference evidence="16 17" key="1">
    <citation type="submission" date="2021-05" db="EMBL/GenBank/DDBJ databases">
        <authorList>
            <person name="Zhang Z.D."/>
            <person name="Osman G."/>
        </authorList>
    </citation>
    <scope>NUCLEOTIDE SEQUENCE [LARGE SCALE GENOMIC DNA]</scope>
    <source>
        <strain evidence="16 17">KCTC 32217</strain>
    </source>
</reference>
<feature type="binding site" evidence="13">
    <location>
        <begin position="135"/>
        <end position="137"/>
    </location>
    <ligand>
        <name>substrate</name>
    </ligand>
</feature>
<dbReference type="GO" id="GO:0034213">
    <property type="term" value="P:quinolinate catabolic process"/>
    <property type="evidence" value="ECO:0007669"/>
    <property type="project" value="TreeGrafter"/>
</dbReference>
<dbReference type="AlphaFoldDB" id="A0AAP2CGJ2"/>
<comment type="pathway">
    <text evidence="2">Cofactor biosynthesis; NAD(+) biosynthesis; nicotinate D-ribonucleotide from quinolinate: step 1/1.</text>
</comment>
<dbReference type="Gene3D" id="3.20.20.70">
    <property type="entry name" value="Aldolase class I"/>
    <property type="match status" value="1"/>
</dbReference>
<evidence type="ECO:0000256" key="4">
    <source>
        <dbReference type="ARBA" id="ARBA00011218"/>
    </source>
</evidence>
<evidence type="ECO:0000256" key="5">
    <source>
        <dbReference type="ARBA" id="ARBA00011944"/>
    </source>
</evidence>
<dbReference type="GO" id="GO:0004514">
    <property type="term" value="F:nicotinate-nucleotide diphosphorylase (carboxylating) activity"/>
    <property type="evidence" value="ECO:0007669"/>
    <property type="project" value="UniProtKB-EC"/>
</dbReference>
<dbReference type="CDD" id="cd01572">
    <property type="entry name" value="QPRTase"/>
    <property type="match status" value="1"/>
</dbReference>
<evidence type="ECO:0000313" key="16">
    <source>
        <dbReference type="EMBL" id="MBS9523405.1"/>
    </source>
</evidence>
<feature type="binding site" evidence="13">
    <location>
        <begin position="268"/>
        <end position="270"/>
    </location>
    <ligand>
        <name>substrate</name>
    </ligand>
</feature>
<dbReference type="EC" id="2.4.2.19" evidence="5"/>
<evidence type="ECO:0000256" key="7">
    <source>
        <dbReference type="ARBA" id="ARBA00022676"/>
    </source>
</evidence>
<dbReference type="PIRSF" id="PIRSF006250">
    <property type="entry name" value="NadC_ModD"/>
    <property type="match status" value="1"/>
</dbReference>
<evidence type="ECO:0000259" key="15">
    <source>
        <dbReference type="Pfam" id="PF02749"/>
    </source>
</evidence>
<dbReference type="InterPro" id="IPR036068">
    <property type="entry name" value="Nicotinate_pribotase-like_C"/>
</dbReference>
<evidence type="ECO:0000256" key="12">
    <source>
        <dbReference type="PIRNR" id="PIRNR006250"/>
    </source>
</evidence>
<dbReference type="Pfam" id="PF02749">
    <property type="entry name" value="QRPTase_N"/>
    <property type="match status" value="1"/>
</dbReference>
<gene>
    <name evidence="16" type="primary">nadC</name>
    <name evidence="16" type="ORF">KI659_05165</name>
</gene>
<feature type="domain" description="Quinolinate phosphoribosyl transferase N-terminal" evidence="15">
    <location>
        <begin position="29"/>
        <end position="112"/>
    </location>
</feature>
<dbReference type="InterPro" id="IPR013785">
    <property type="entry name" value="Aldolase_TIM"/>
</dbReference>
<evidence type="ECO:0000256" key="13">
    <source>
        <dbReference type="PIRSR" id="PIRSR006250-1"/>
    </source>
</evidence>
<evidence type="ECO:0000256" key="10">
    <source>
        <dbReference type="ARBA" id="ARBA00047445"/>
    </source>
</evidence>
<dbReference type="SUPFAM" id="SSF51690">
    <property type="entry name" value="Nicotinate/Quinolinate PRTase C-terminal domain-like"/>
    <property type="match status" value="1"/>
</dbReference>
<name>A0AAP2CGJ2_9BACT</name>
<dbReference type="Pfam" id="PF01729">
    <property type="entry name" value="QRPTase_C"/>
    <property type="match status" value="1"/>
</dbReference>
<feature type="binding site" evidence="13">
    <location>
        <position position="102"/>
    </location>
    <ligand>
        <name>substrate</name>
    </ligand>
</feature>
<evidence type="ECO:0000256" key="6">
    <source>
        <dbReference type="ARBA" id="ARBA00022642"/>
    </source>
</evidence>
<evidence type="ECO:0000256" key="11">
    <source>
        <dbReference type="ARBA" id="ARBA00069173"/>
    </source>
</evidence>
<evidence type="ECO:0000256" key="1">
    <source>
        <dbReference type="ARBA" id="ARBA00003237"/>
    </source>
</evidence>
<dbReference type="RefSeq" id="WP_213944300.1">
    <property type="nucleotide sequence ID" value="NZ_JAHCMY010000002.1"/>
</dbReference>
<accession>A0AAP2CGJ2</accession>
<dbReference type="EMBL" id="JAHCMY010000002">
    <property type="protein sequence ID" value="MBS9523405.1"/>
    <property type="molecule type" value="Genomic_DNA"/>
</dbReference>
<proteinExistence type="inferred from homology"/>
<keyword evidence="7 12" id="KW-0328">Glycosyltransferase</keyword>
<feature type="binding site" evidence="13">
    <location>
        <position position="169"/>
    </location>
    <ligand>
        <name>substrate</name>
    </ligand>
</feature>
<feature type="binding site" evidence="13">
    <location>
        <position position="202"/>
    </location>
    <ligand>
        <name>substrate</name>
    </ligand>
</feature>
<dbReference type="InterPro" id="IPR037128">
    <property type="entry name" value="Quinolinate_PRibosylTase_N_sf"/>
</dbReference>
<evidence type="ECO:0000256" key="3">
    <source>
        <dbReference type="ARBA" id="ARBA00009400"/>
    </source>
</evidence>
<dbReference type="FunFam" id="3.90.1170.20:FF:000001">
    <property type="entry name" value="Nicotinate-nucleotide diphosphorylase (Carboxylating)"/>
    <property type="match status" value="1"/>
</dbReference>
<feature type="binding site" evidence="13">
    <location>
        <position position="159"/>
    </location>
    <ligand>
        <name>substrate</name>
    </ligand>
</feature>
<evidence type="ECO:0000256" key="9">
    <source>
        <dbReference type="ARBA" id="ARBA00033102"/>
    </source>
</evidence>